<evidence type="ECO:0000313" key="1">
    <source>
        <dbReference type="EMBL" id="RKP38800.1"/>
    </source>
</evidence>
<gene>
    <name evidence="1" type="ORF">BJ085DRAFT_37732</name>
</gene>
<dbReference type="EMBL" id="ML002329">
    <property type="protein sequence ID" value="RKP38800.1"/>
    <property type="molecule type" value="Genomic_DNA"/>
</dbReference>
<organism evidence="1 2">
    <name type="scientific">Dimargaris cristalligena</name>
    <dbReference type="NCBI Taxonomy" id="215637"/>
    <lineage>
        <taxon>Eukaryota</taxon>
        <taxon>Fungi</taxon>
        <taxon>Fungi incertae sedis</taxon>
        <taxon>Zoopagomycota</taxon>
        <taxon>Kickxellomycotina</taxon>
        <taxon>Dimargaritomycetes</taxon>
        <taxon>Dimargaritales</taxon>
        <taxon>Dimargaritaceae</taxon>
        <taxon>Dimargaris</taxon>
    </lineage>
</organism>
<dbReference type="AlphaFoldDB" id="A0A4Q0A0Z7"/>
<proteinExistence type="predicted"/>
<accession>A0A4Q0A0Z7</accession>
<protein>
    <submittedName>
        <fullName evidence="1">Uncharacterized protein</fullName>
    </submittedName>
</protein>
<keyword evidence="2" id="KW-1185">Reference proteome</keyword>
<dbReference type="Proteomes" id="UP000268162">
    <property type="component" value="Unassembled WGS sequence"/>
</dbReference>
<evidence type="ECO:0000313" key="2">
    <source>
        <dbReference type="Proteomes" id="UP000268162"/>
    </source>
</evidence>
<name>A0A4Q0A0Z7_9FUNG</name>
<reference evidence="2" key="1">
    <citation type="journal article" date="2018" name="Nat. Microbiol.">
        <title>Leveraging single-cell genomics to expand the fungal tree of life.</title>
        <authorList>
            <person name="Ahrendt S.R."/>
            <person name="Quandt C.A."/>
            <person name="Ciobanu D."/>
            <person name="Clum A."/>
            <person name="Salamov A."/>
            <person name="Andreopoulos B."/>
            <person name="Cheng J.F."/>
            <person name="Woyke T."/>
            <person name="Pelin A."/>
            <person name="Henrissat B."/>
            <person name="Reynolds N.K."/>
            <person name="Benny G.L."/>
            <person name="Smith M.E."/>
            <person name="James T.Y."/>
            <person name="Grigoriev I.V."/>
        </authorList>
    </citation>
    <scope>NUCLEOTIDE SEQUENCE [LARGE SCALE GENOMIC DNA]</scope>
    <source>
        <strain evidence="2">RSA 468</strain>
    </source>
</reference>
<sequence>MDPRKLKSILPVQLDGAVLRNTRLKVMATVEPLVPFHYSDQENIRRQFQNDATLATKLANLNDIASDWSYINYTQLTDREKCKIFPLIYTLSNMPVEYTLHLYKKLYIRANDRELIGEAAEIQDDPLLSSITESLSALNDSPISSTLSNELLLGVLASLAVTGHSAQLLCLGSQARRLRFPLSKTMLEFMAQLVLEYGEPELHQWGVRRSTATRLASELGIPGPDSIHSIGLPQAKVMKLLQSVDMEVLTWLANAVD</sequence>